<reference evidence="2" key="1">
    <citation type="journal article" date="2019" name="Int. J. Syst. Evol. Microbiol.">
        <title>The Global Catalogue of Microorganisms (GCM) 10K type strain sequencing project: providing services to taxonomists for standard genome sequencing and annotation.</title>
        <authorList>
            <consortium name="The Broad Institute Genomics Platform"/>
            <consortium name="The Broad Institute Genome Sequencing Center for Infectious Disease"/>
            <person name="Wu L."/>
            <person name="Ma J."/>
        </authorList>
    </citation>
    <scope>NUCLEOTIDE SEQUENCE [LARGE SCALE GENOMIC DNA]</scope>
    <source>
        <strain evidence="2">CGMCC 4.1641</strain>
    </source>
</reference>
<dbReference type="RefSeq" id="WP_204604849.1">
    <property type="nucleotide sequence ID" value="NZ_JBHSED010000023.1"/>
</dbReference>
<proteinExistence type="predicted"/>
<evidence type="ECO:0000313" key="2">
    <source>
        <dbReference type="Proteomes" id="UP001595755"/>
    </source>
</evidence>
<dbReference type="Proteomes" id="UP001595755">
    <property type="component" value="Unassembled WGS sequence"/>
</dbReference>
<dbReference type="EMBL" id="JBHSED010000023">
    <property type="protein sequence ID" value="MFC4304438.1"/>
    <property type="molecule type" value="Genomic_DNA"/>
</dbReference>
<accession>A0ABV8SA48</accession>
<sequence>METQNLFTVNYLKFCYTCQDAHQCDTEGKCVACWEEKGLLNKEAKVELTTEELLRQYAD</sequence>
<protein>
    <submittedName>
        <fullName evidence="1">Uncharacterized protein</fullName>
    </submittedName>
</protein>
<keyword evidence="2" id="KW-1185">Reference proteome</keyword>
<name>A0ABV8SA48_9BACL</name>
<organism evidence="1 2">
    <name type="scientific">Cohnella boryungensis</name>
    <dbReference type="NCBI Taxonomy" id="768479"/>
    <lineage>
        <taxon>Bacteria</taxon>
        <taxon>Bacillati</taxon>
        <taxon>Bacillota</taxon>
        <taxon>Bacilli</taxon>
        <taxon>Bacillales</taxon>
        <taxon>Paenibacillaceae</taxon>
        <taxon>Cohnella</taxon>
    </lineage>
</organism>
<comment type="caution">
    <text evidence="1">The sequence shown here is derived from an EMBL/GenBank/DDBJ whole genome shotgun (WGS) entry which is preliminary data.</text>
</comment>
<evidence type="ECO:0000313" key="1">
    <source>
        <dbReference type="EMBL" id="MFC4304438.1"/>
    </source>
</evidence>
<gene>
    <name evidence="1" type="ORF">ACFO1S_13500</name>
</gene>